<dbReference type="Proteomes" id="UP000027446">
    <property type="component" value="Unassembled WGS sequence"/>
</dbReference>
<keyword evidence="2" id="KW-1185">Reference proteome</keyword>
<comment type="caution">
    <text evidence="1">The sequence shown here is derived from an EMBL/GenBank/DDBJ whole genome shotgun (WGS) entry which is preliminary data.</text>
</comment>
<dbReference type="OrthoDB" id="7618321at2"/>
<name>A0A069E7K4_9PROT</name>
<dbReference type="PATRIC" id="fig|1280949.3.peg.1995"/>
<sequence length="199" mass="21830">MTDLTDFFSHAYSTIARAVAEAGVNADLFKHPELIPKTLKRRVSAELKRLAVLLRRLIFLMALQVELAPVKPRPGSNYFEKAEGEPAARKVVFSVLPAPAGETPDFLDGPITVPTRGPVPAAPLIARWEAMLETLKFCNRRAKCLARTIQRWKADGEARPYIAPIQKTYAMPAALGIVSGGLTVQLIEALRDWPAADTS</sequence>
<gene>
    <name evidence="1" type="ORF">HAD_09765</name>
</gene>
<organism evidence="1 2">
    <name type="scientific">Hyphomonas adhaerens MHS-3</name>
    <dbReference type="NCBI Taxonomy" id="1280949"/>
    <lineage>
        <taxon>Bacteria</taxon>
        <taxon>Pseudomonadati</taxon>
        <taxon>Pseudomonadota</taxon>
        <taxon>Alphaproteobacteria</taxon>
        <taxon>Hyphomonadales</taxon>
        <taxon>Hyphomonadaceae</taxon>
        <taxon>Hyphomonas</taxon>
    </lineage>
</organism>
<evidence type="ECO:0000313" key="1">
    <source>
        <dbReference type="EMBL" id="KCZ85964.1"/>
    </source>
</evidence>
<proteinExistence type="predicted"/>
<accession>A0A069E7K4</accession>
<dbReference type="EMBL" id="ARYH01000001">
    <property type="protein sequence ID" value="KCZ85964.1"/>
    <property type="molecule type" value="Genomic_DNA"/>
</dbReference>
<dbReference type="AlphaFoldDB" id="A0A069E7K4"/>
<evidence type="ECO:0000313" key="2">
    <source>
        <dbReference type="Proteomes" id="UP000027446"/>
    </source>
</evidence>
<protein>
    <submittedName>
        <fullName evidence="1">Uncharacterized protein</fullName>
    </submittedName>
</protein>
<reference evidence="1 2" key="1">
    <citation type="journal article" date="2014" name="Antonie Van Leeuwenhoek">
        <title>Hyphomonas beringensis sp. nov. and Hyphomonas chukchiensis sp. nov., isolated from surface seawater of the Bering Sea and Chukchi Sea.</title>
        <authorList>
            <person name="Li C."/>
            <person name="Lai Q."/>
            <person name="Li G."/>
            <person name="Dong C."/>
            <person name="Wang J."/>
            <person name="Liao Y."/>
            <person name="Shao Z."/>
        </authorList>
    </citation>
    <scope>NUCLEOTIDE SEQUENCE [LARGE SCALE GENOMIC DNA]</scope>
    <source>
        <strain evidence="1 2">MHS-3</strain>
    </source>
</reference>
<dbReference type="RefSeq" id="WP_035570791.1">
    <property type="nucleotide sequence ID" value="NZ_ARYH01000001.1"/>
</dbReference>